<dbReference type="SUPFAM" id="SSF50494">
    <property type="entry name" value="Trypsin-like serine proteases"/>
    <property type="match status" value="1"/>
</dbReference>
<dbReference type="AlphaFoldDB" id="A0AAJ7DYZ0"/>
<dbReference type="GeneID" id="105365159"/>
<dbReference type="Proteomes" id="UP000695007">
    <property type="component" value="Unplaced"/>
</dbReference>
<proteinExistence type="predicted"/>
<keyword evidence="2" id="KW-1185">Reference proteome</keyword>
<protein>
    <submittedName>
        <fullName evidence="3">Uncharacterized protein LOC105365159</fullName>
    </submittedName>
</protein>
<evidence type="ECO:0000259" key="1">
    <source>
        <dbReference type="Pfam" id="PF00089"/>
    </source>
</evidence>
<reference evidence="3" key="1">
    <citation type="submission" date="2025-08" db="UniProtKB">
        <authorList>
            <consortium name="RefSeq"/>
        </authorList>
    </citation>
    <scope>IDENTIFICATION</scope>
</reference>
<dbReference type="Pfam" id="PF00089">
    <property type="entry name" value="Trypsin"/>
    <property type="match status" value="1"/>
</dbReference>
<evidence type="ECO:0000313" key="3">
    <source>
        <dbReference type="RefSeq" id="XP_011501556.1"/>
    </source>
</evidence>
<dbReference type="Gene3D" id="2.40.10.10">
    <property type="entry name" value="Trypsin-like serine proteases"/>
    <property type="match status" value="2"/>
</dbReference>
<organism evidence="2 3">
    <name type="scientific">Ceratosolen solmsi marchali</name>
    <dbReference type="NCBI Taxonomy" id="326594"/>
    <lineage>
        <taxon>Eukaryota</taxon>
        <taxon>Metazoa</taxon>
        <taxon>Ecdysozoa</taxon>
        <taxon>Arthropoda</taxon>
        <taxon>Hexapoda</taxon>
        <taxon>Insecta</taxon>
        <taxon>Pterygota</taxon>
        <taxon>Neoptera</taxon>
        <taxon>Endopterygota</taxon>
        <taxon>Hymenoptera</taxon>
        <taxon>Apocrita</taxon>
        <taxon>Proctotrupomorpha</taxon>
        <taxon>Chalcidoidea</taxon>
        <taxon>Agaonidae</taxon>
        <taxon>Agaoninae</taxon>
        <taxon>Ceratosolen</taxon>
    </lineage>
</organism>
<dbReference type="RefSeq" id="XP_011501556.1">
    <property type="nucleotide sequence ID" value="XM_011503254.1"/>
</dbReference>
<dbReference type="GO" id="GO:0006508">
    <property type="term" value="P:proteolysis"/>
    <property type="evidence" value="ECO:0007669"/>
    <property type="project" value="InterPro"/>
</dbReference>
<dbReference type="GO" id="GO:0004252">
    <property type="term" value="F:serine-type endopeptidase activity"/>
    <property type="evidence" value="ECO:0007669"/>
    <property type="project" value="InterPro"/>
</dbReference>
<accession>A0AAJ7DYZ0</accession>
<dbReference type="InterPro" id="IPR001254">
    <property type="entry name" value="Trypsin_dom"/>
</dbReference>
<dbReference type="InterPro" id="IPR009003">
    <property type="entry name" value="Peptidase_S1_PA"/>
</dbReference>
<feature type="domain" description="Peptidase S1" evidence="1">
    <location>
        <begin position="50"/>
        <end position="199"/>
    </location>
</feature>
<dbReference type="InterPro" id="IPR043504">
    <property type="entry name" value="Peptidase_S1_PA_chymotrypsin"/>
</dbReference>
<evidence type="ECO:0000313" key="2">
    <source>
        <dbReference type="Proteomes" id="UP000695007"/>
    </source>
</evidence>
<dbReference type="KEGG" id="csol:105365159"/>
<sequence length="202" mass="23018">MSTSRMEIKLGNKNGWRMDFKSHLFLVLYIILYNQSIFGNVEALIGENVRQVTEREFPFVVVLALLHTDDTSFIKPFGTGSLITNRDVITCRHCLADKTYSLVRIMVGSDDIRLCTGYGIYWTQWYEDWARHNNVPLIDDQNDVSIIRLSEAVPDDIKPVALSTLSNGELFDKEVSLAGWGKKNETNMPLIMETATIKILIN</sequence>
<gene>
    <name evidence="3" type="primary">LOC105365159</name>
</gene>
<name>A0AAJ7DYZ0_9HYME</name>